<dbReference type="PANTHER" id="PTHR43544">
    <property type="entry name" value="SHORT-CHAIN DEHYDROGENASE/REDUCTASE"/>
    <property type="match status" value="1"/>
</dbReference>
<dbReference type="OrthoDB" id="7289984at2759"/>
<dbReference type="GeneID" id="8098880"/>
<dbReference type="Pfam" id="PF00106">
    <property type="entry name" value="adh_short"/>
    <property type="match status" value="1"/>
</dbReference>
<dbReference type="GO" id="GO:0005737">
    <property type="term" value="C:cytoplasm"/>
    <property type="evidence" value="ECO:0007669"/>
    <property type="project" value="TreeGrafter"/>
</dbReference>
<dbReference type="EMBL" id="EQ962655">
    <property type="protein sequence ID" value="EED17392.1"/>
    <property type="molecule type" value="Genomic_DNA"/>
</dbReference>
<dbReference type="GO" id="GO:0016491">
    <property type="term" value="F:oxidoreductase activity"/>
    <property type="evidence" value="ECO:0007669"/>
    <property type="project" value="TreeGrafter"/>
</dbReference>
<organism evidence="2 3">
    <name type="scientific">Talaromyces stipitatus (strain ATCC 10500 / CBS 375.48 / QM 6759 / NRRL 1006)</name>
    <name type="common">Penicillium stipitatum</name>
    <dbReference type="NCBI Taxonomy" id="441959"/>
    <lineage>
        <taxon>Eukaryota</taxon>
        <taxon>Fungi</taxon>
        <taxon>Dikarya</taxon>
        <taxon>Ascomycota</taxon>
        <taxon>Pezizomycotina</taxon>
        <taxon>Eurotiomycetes</taxon>
        <taxon>Eurotiomycetidae</taxon>
        <taxon>Eurotiales</taxon>
        <taxon>Trichocomaceae</taxon>
        <taxon>Talaromyces</taxon>
        <taxon>Talaromyces sect. Talaromyces</taxon>
    </lineage>
</organism>
<proteinExistence type="inferred from homology"/>
<keyword evidence="3" id="KW-1185">Reference proteome</keyword>
<evidence type="ECO:0000313" key="2">
    <source>
        <dbReference type="EMBL" id="EED17392.1"/>
    </source>
</evidence>
<sequence length="149" mass="16416">MAYNVCAALEYFHATAFKGCICELLIIPETATSLTVQTITYAKNPRLKELTEEYPGRVIFVPLTVGDEASMRNAVPVVESALKDKGLNGLDVLINTAGIMGAAHAEEMSDLDDVFHVNDTGPHMMILIFLPLLRNGNEKKVINCRFIYV</sequence>
<dbReference type="Proteomes" id="UP000001745">
    <property type="component" value="Unassembled WGS sequence"/>
</dbReference>
<dbReference type="Gene3D" id="3.40.50.720">
    <property type="entry name" value="NAD(P)-binding Rossmann-like Domain"/>
    <property type="match status" value="1"/>
</dbReference>
<name>B8MAG8_TALSN</name>
<dbReference type="SUPFAM" id="SSF51735">
    <property type="entry name" value="NAD(P)-binding Rossmann-fold domains"/>
    <property type="match status" value="1"/>
</dbReference>
<dbReference type="InterPro" id="IPR036291">
    <property type="entry name" value="NAD(P)-bd_dom_sf"/>
</dbReference>
<dbReference type="PhylomeDB" id="B8MAG8"/>
<comment type="similarity">
    <text evidence="1">Belongs to the short-chain dehydrogenases/reductases (SDR) family.</text>
</comment>
<accession>B8MAG8</accession>
<protein>
    <submittedName>
        <fullName evidence="2">Short-chain dehydrogenase, putative</fullName>
    </submittedName>
</protein>
<reference evidence="3" key="1">
    <citation type="journal article" date="2015" name="Genome Announc.">
        <title>Genome sequence of the AIDS-associated pathogen Penicillium marneffei (ATCC18224) and its near taxonomic relative Talaromyces stipitatus (ATCC10500).</title>
        <authorList>
            <person name="Nierman W.C."/>
            <person name="Fedorova-Abrams N.D."/>
            <person name="Andrianopoulos A."/>
        </authorList>
    </citation>
    <scope>NUCLEOTIDE SEQUENCE [LARGE SCALE GENOMIC DNA]</scope>
    <source>
        <strain evidence="3">ATCC 10500 / CBS 375.48 / QM 6759 / NRRL 1006</strain>
    </source>
</reference>
<dbReference type="HOGENOM" id="CLU_1750906_0_0_1"/>
<gene>
    <name evidence="2" type="ORF">TSTA_112250</name>
</gene>
<dbReference type="InParanoid" id="B8MAG8"/>
<dbReference type="AlphaFoldDB" id="B8MAG8"/>
<dbReference type="RefSeq" id="XP_002481384.1">
    <property type="nucleotide sequence ID" value="XM_002481339.1"/>
</dbReference>
<evidence type="ECO:0000256" key="1">
    <source>
        <dbReference type="ARBA" id="ARBA00006484"/>
    </source>
</evidence>
<evidence type="ECO:0000313" key="3">
    <source>
        <dbReference type="Proteomes" id="UP000001745"/>
    </source>
</evidence>
<dbReference type="InterPro" id="IPR002347">
    <property type="entry name" value="SDR_fam"/>
</dbReference>
<dbReference type="VEuPathDB" id="FungiDB:TSTA_112250"/>
<dbReference type="PANTHER" id="PTHR43544:SF36">
    <property type="entry name" value="CHAIN OXIDOREDUCTASE (CSGA), PUTATIVE (AFU_ORTHOLOGUE AFUA_4G00910)-RELATED"/>
    <property type="match status" value="1"/>
</dbReference>
<dbReference type="InterPro" id="IPR051468">
    <property type="entry name" value="Fungal_SecMetab_SDRs"/>
</dbReference>